<keyword evidence="1" id="KW-0732">Signal</keyword>
<evidence type="ECO:0000313" key="2">
    <source>
        <dbReference type="EMBL" id="PWA47284.1"/>
    </source>
</evidence>
<evidence type="ECO:0008006" key="4">
    <source>
        <dbReference type="Google" id="ProtNLM"/>
    </source>
</evidence>
<protein>
    <recommendedName>
        <fullName evidence="4">ABC transmembrane type-1 domain-containing protein</fullName>
    </recommendedName>
</protein>
<dbReference type="PANTHER" id="PTHR38360">
    <property type="entry name" value="OS03G0120000 PROTEIN"/>
    <property type="match status" value="1"/>
</dbReference>
<organism evidence="2 3">
    <name type="scientific">Artemisia annua</name>
    <name type="common">Sweet wormwood</name>
    <dbReference type="NCBI Taxonomy" id="35608"/>
    <lineage>
        <taxon>Eukaryota</taxon>
        <taxon>Viridiplantae</taxon>
        <taxon>Streptophyta</taxon>
        <taxon>Embryophyta</taxon>
        <taxon>Tracheophyta</taxon>
        <taxon>Spermatophyta</taxon>
        <taxon>Magnoliopsida</taxon>
        <taxon>eudicotyledons</taxon>
        <taxon>Gunneridae</taxon>
        <taxon>Pentapetalae</taxon>
        <taxon>asterids</taxon>
        <taxon>campanulids</taxon>
        <taxon>Asterales</taxon>
        <taxon>Asteraceae</taxon>
        <taxon>Asteroideae</taxon>
        <taxon>Anthemideae</taxon>
        <taxon>Artemisiinae</taxon>
        <taxon>Artemisia</taxon>
    </lineage>
</organism>
<comment type="caution">
    <text evidence="2">The sequence shown here is derived from an EMBL/GenBank/DDBJ whole genome shotgun (WGS) entry which is preliminary data.</text>
</comment>
<dbReference type="STRING" id="35608.A0A2U1LE88"/>
<keyword evidence="3" id="KW-1185">Reference proteome</keyword>
<proteinExistence type="predicted"/>
<feature type="signal peptide" evidence="1">
    <location>
        <begin position="1"/>
        <end position="22"/>
    </location>
</feature>
<dbReference type="OrthoDB" id="1740850at2759"/>
<dbReference type="AlphaFoldDB" id="A0A2U1LE88"/>
<dbReference type="EMBL" id="PKPP01009879">
    <property type="protein sequence ID" value="PWA47284.1"/>
    <property type="molecule type" value="Genomic_DNA"/>
</dbReference>
<evidence type="ECO:0000313" key="3">
    <source>
        <dbReference type="Proteomes" id="UP000245207"/>
    </source>
</evidence>
<feature type="chain" id="PRO_5015514917" description="ABC transmembrane type-1 domain-containing protein" evidence="1">
    <location>
        <begin position="23"/>
        <end position="85"/>
    </location>
</feature>
<dbReference type="Proteomes" id="UP000245207">
    <property type="component" value="Unassembled WGS sequence"/>
</dbReference>
<reference evidence="2 3" key="1">
    <citation type="journal article" date="2018" name="Mol. Plant">
        <title>The genome of Artemisia annua provides insight into the evolution of Asteraceae family and artemisinin biosynthesis.</title>
        <authorList>
            <person name="Shen Q."/>
            <person name="Zhang L."/>
            <person name="Liao Z."/>
            <person name="Wang S."/>
            <person name="Yan T."/>
            <person name="Shi P."/>
            <person name="Liu M."/>
            <person name="Fu X."/>
            <person name="Pan Q."/>
            <person name="Wang Y."/>
            <person name="Lv Z."/>
            <person name="Lu X."/>
            <person name="Zhang F."/>
            <person name="Jiang W."/>
            <person name="Ma Y."/>
            <person name="Chen M."/>
            <person name="Hao X."/>
            <person name="Li L."/>
            <person name="Tang Y."/>
            <person name="Lv G."/>
            <person name="Zhou Y."/>
            <person name="Sun X."/>
            <person name="Brodelius P.E."/>
            <person name="Rose J.K.C."/>
            <person name="Tang K."/>
        </authorList>
    </citation>
    <scope>NUCLEOTIDE SEQUENCE [LARGE SCALE GENOMIC DNA]</scope>
    <source>
        <strain evidence="3">cv. Huhao1</strain>
        <tissue evidence="2">Leaf</tissue>
    </source>
</reference>
<gene>
    <name evidence="2" type="ORF">CTI12_AA499180</name>
</gene>
<accession>A0A2U1LE88</accession>
<evidence type="ECO:0000256" key="1">
    <source>
        <dbReference type="SAM" id="SignalP"/>
    </source>
</evidence>
<dbReference type="PANTHER" id="PTHR38360:SF1">
    <property type="entry name" value="F12P19.7"/>
    <property type="match status" value="1"/>
</dbReference>
<name>A0A2U1LE88_ARTAN</name>
<sequence length="85" mass="9851">MLPYTVFIMSALGALLLRGSEGIMERAAVKVTNISRVEDAAYFQLYYGNTFKVIRNLLDGKSYLLIQFIWRLLTFFKKFIYLDLG</sequence>